<dbReference type="eggNOG" id="COG0745">
    <property type="taxonomic scope" value="Bacteria"/>
</dbReference>
<evidence type="ECO:0000256" key="1">
    <source>
        <dbReference type="ARBA" id="ARBA00022553"/>
    </source>
</evidence>
<name>A0A1I4UCT3_9FLAO</name>
<sequence length="123" mass="13872">MNTIPNLLIIENDTMTSDILSIILEREKFNLTIAKDGNEAISLVQKKPFDLILIAILIPPRSGLEVINYLSKNYPNIPIVALSNLADEEKTVEEAFQLGVSDFIAKPFNPNELLLRIKRLLKK</sequence>
<evidence type="ECO:0000313" key="5">
    <source>
        <dbReference type="Proteomes" id="UP000182961"/>
    </source>
</evidence>
<keyword evidence="5" id="KW-1185">Reference proteome</keyword>
<keyword evidence="1" id="KW-0597">Phosphoprotein</keyword>
<evidence type="ECO:0000259" key="3">
    <source>
        <dbReference type="PROSITE" id="PS50110"/>
    </source>
</evidence>
<accession>A0A1I4UCT3</accession>
<protein>
    <submittedName>
        <fullName evidence="4">Two-component system, OmpR family, response regulator RegX3</fullName>
    </submittedName>
</protein>
<dbReference type="RefSeq" id="WP_051536637.1">
    <property type="nucleotide sequence ID" value="NZ_CBCRUM010000002.1"/>
</dbReference>
<dbReference type="SUPFAM" id="SSF52172">
    <property type="entry name" value="CheY-like"/>
    <property type="match status" value="1"/>
</dbReference>
<comment type="caution">
    <text evidence="2">Lacks conserved residue(s) required for the propagation of feature annotation.</text>
</comment>
<dbReference type="InterPro" id="IPR011006">
    <property type="entry name" value="CheY-like_superfamily"/>
</dbReference>
<dbReference type="PANTHER" id="PTHR44591:SF3">
    <property type="entry name" value="RESPONSE REGULATORY DOMAIN-CONTAINING PROTEIN"/>
    <property type="match status" value="1"/>
</dbReference>
<evidence type="ECO:0000313" key="4">
    <source>
        <dbReference type="EMBL" id="SFM86778.1"/>
    </source>
</evidence>
<gene>
    <name evidence="4" type="ORF">SAMN05444143_103109</name>
</gene>
<dbReference type="PANTHER" id="PTHR44591">
    <property type="entry name" value="STRESS RESPONSE REGULATOR PROTEIN 1"/>
    <property type="match status" value="1"/>
</dbReference>
<dbReference type="Pfam" id="PF00072">
    <property type="entry name" value="Response_reg"/>
    <property type="match status" value="1"/>
</dbReference>
<feature type="domain" description="Response regulatory" evidence="3">
    <location>
        <begin position="6"/>
        <end position="121"/>
    </location>
</feature>
<dbReference type="SMART" id="SM00448">
    <property type="entry name" value="REC"/>
    <property type="match status" value="1"/>
</dbReference>
<dbReference type="AlphaFoldDB" id="A0A1I4UCT3"/>
<dbReference type="EMBL" id="FOUT01000003">
    <property type="protein sequence ID" value="SFM86778.1"/>
    <property type="molecule type" value="Genomic_DNA"/>
</dbReference>
<dbReference type="InterPro" id="IPR050595">
    <property type="entry name" value="Bact_response_regulator"/>
</dbReference>
<dbReference type="CDD" id="cd00156">
    <property type="entry name" value="REC"/>
    <property type="match status" value="1"/>
</dbReference>
<dbReference type="PROSITE" id="PS50110">
    <property type="entry name" value="RESPONSE_REGULATORY"/>
    <property type="match status" value="1"/>
</dbReference>
<organism evidence="4 5">
    <name type="scientific">Flavobacterium succinicans</name>
    <dbReference type="NCBI Taxonomy" id="29536"/>
    <lineage>
        <taxon>Bacteria</taxon>
        <taxon>Pseudomonadati</taxon>
        <taxon>Bacteroidota</taxon>
        <taxon>Flavobacteriia</taxon>
        <taxon>Flavobacteriales</taxon>
        <taxon>Flavobacteriaceae</taxon>
        <taxon>Flavobacterium</taxon>
    </lineage>
</organism>
<dbReference type="Gene3D" id="3.40.50.2300">
    <property type="match status" value="1"/>
</dbReference>
<dbReference type="InterPro" id="IPR001789">
    <property type="entry name" value="Sig_transdc_resp-reg_receiver"/>
</dbReference>
<reference evidence="5" key="1">
    <citation type="submission" date="2016-10" db="EMBL/GenBank/DDBJ databases">
        <authorList>
            <person name="Varghese N."/>
            <person name="Submissions S."/>
        </authorList>
    </citation>
    <scope>NUCLEOTIDE SEQUENCE [LARGE SCALE GENOMIC DNA]</scope>
    <source>
        <strain evidence="5">DSM 4002</strain>
    </source>
</reference>
<evidence type="ECO:0000256" key="2">
    <source>
        <dbReference type="PROSITE-ProRule" id="PRU00169"/>
    </source>
</evidence>
<dbReference type="Proteomes" id="UP000182961">
    <property type="component" value="Unassembled WGS sequence"/>
</dbReference>
<dbReference type="GO" id="GO:0000160">
    <property type="term" value="P:phosphorelay signal transduction system"/>
    <property type="evidence" value="ECO:0007669"/>
    <property type="project" value="InterPro"/>
</dbReference>
<proteinExistence type="predicted"/>